<sequence length="176" mass="20911">MEVSMLTVAQNNLNAARQKKNEQKELDNLLRVFEWMDKKGDKKLDADELLLMMKALGHKCSKADAEDMIWEVDEDCDRFVDWEEFKVMFYRVRKDKSGWEPRRLFAVVEFMMHDKDMSHTIDMDECMDILYRRFGKDQLESKVSEFMSKDVDGDMDITFSEFASMDIKSRRMARGT</sequence>
<name>A0A7S0I4Q5_9EUKA</name>
<gene>
    <name evidence="4" type="ORF">PANT1444_LOCUS20544</name>
</gene>
<accession>A0A7S0I4Q5</accession>
<dbReference type="FunFam" id="1.10.238.10:FF:000178">
    <property type="entry name" value="Calmodulin-2 A"/>
    <property type="match status" value="1"/>
</dbReference>
<reference evidence="4" key="1">
    <citation type="submission" date="2021-01" db="EMBL/GenBank/DDBJ databases">
        <authorList>
            <person name="Corre E."/>
            <person name="Pelletier E."/>
            <person name="Niang G."/>
            <person name="Scheremetjew M."/>
            <person name="Finn R."/>
            <person name="Kale V."/>
            <person name="Holt S."/>
            <person name="Cochrane G."/>
            <person name="Meng A."/>
            <person name="Brown T."/>
            <person name="Cohen L."/>
        </authorList>
    </citation>
    <scope>NUCLEOTIDE SEQUENCE</scope>
    <source>
        <strain evidence="4">CCMP1374</strain>
    </source>
</reference>
<dbReference type="PROSITE" id="PS50222">
    <property type="entry name" value="EF_HAND_2"/>
    <property type="match status" value="2"/>
</dbReference>
<dbReference type="PANTHER" id="PTHR23048:SF0">
    <property type="entry name" value="CALMODULIN LIKE 3"/>
    <property type="match status" value="1"/>
</dbReference>
<dbReference type="InterPro" id="IPR050230">
    <property type="entry name" value="CALM/Myosin/TropC-like"/>
</dbReference>
<dbReference type="PANTHER" id="PTHR23048">
    <property type="entry name" value="MYOSIN LIGHT CHAIN 1, 3"/>
    <property type="match status" value="1"/>
</dbReference>
<evidence type="ECO:0000259" key="3">
    <source>
        <dbReference type="PROSITE" id="PS50222"/>
    </source>
</evidence>
<organism evidence="4">
    <name type="scientific">Phaeocystis antarctica</name>
    <dbReference type="NCBI Taxonomy" id="33657"/>
    <lineage>
        <taxon>Eukaryota</taxon>
        <taxon>Haptista</taxon>
        <taxon>Haptophyta</taxon>
        <taxon>Prymnesiophyceae</taxon>
        <taxon>Phaeocystales</taxon>
        <taxon>Phaeocystaceae</taxon>
        <taxon>Phaeocystis</taxon>
    </lineage>
</organism>
<evidence type="ECO:0000256" key="2">
    <source>
        <dbReference type="ARBA" id="ARBA00022837"/>
    </source>
</evidence>
<protein>
    <recommendedName>
        <fullName evidence="3">EF-hand domain-containing protein</fullName>
    </recommendedName>
</protein>
<keyword evidence="1" id="KW-0677">Repeat</keyword>
<evidence type="ECO:0000313" key="4">
    <source>
        <dbReference type="EMBL" id="CAD8510840.1"/>
    </source>
</evidence>
<dbReference type="InterPro" id="IPR002048">
    <property type="entry name" value="EF_hand_dom"/>
</dbReference>
<feature type="domain" description="EF-hand" evidence="3">
    <location>
        <begin position="24"/>
        <end position="59"/>
    </location>
</feature>
<dbReference type="SUPFAM" id="SSF47473">
    <property type="entry name" value="EF-hand"/>
    <property type="match status" value="1"/>
</dbReference>
<proteinExistence type="predicted"/>
<evidence type="ECO:0000256" key="1">
    <source>
        <dbReference type="ARBA" id="ARBA00022737"/>
    </source>
</evidence>
<dbReference type="EMBL" id="HBEP01036299">
    <property type="protein sequence ID" value="CAD8510840.1"/>
    <property type="molecule type" value="Transcribed_RNA"/>
</dbReference>
<keyword evidence="2" id="KW-0106">Calcium</keyword>
<dbReference type="Gene3D" id="1.10.238.10">
    <property type="entry name" value="EF-hand"/>
    <property type="match status" value="2"/>
</dbReference>
<feature type="domain" description="EF-hand" evidence="3">
    <location>
        <begin position="60"/>
        <end position="95"/>
    </location>
</feature>
<dbReference type="AlphaFoldDB" id="A0A7S0I4Q5"/>
<dbReference type="PROSITE" id="PS00018">
    <property type="entry name" value="EF_HAND_1"/>
    <property type="match status" value="1"/>
</dbReference>
<dbReference type="InterPro" id="IPR011992">
    <property type="entry name" value="EF-hand-dom_pair"/>
</dbReference>
<dbReference type="GO" id="GO:0016460">
    <property type="term" value="C:myosin II complex"/>
    <property type="evidence" value="ECO:0007669"/>
    <property type="project" value="TreeGrafter"/>
</dbReference>
<dbReference type="Pfam" id="PF13499">
    <property type="entry name" value="EF-hand_7"/>
    <property type="match status" value="1"/>
</dbReference>
<dbReference type="GO" id="GO:0005509">
    <property type="term" value="F:calcium ion binding"/>
    <property type="evidence" value="ECO:0007669"/>
    <property type="project" value="InterPro"/>
</dbReference>
<dbReference type="InterPro" id="IPR018247">
    <property type="entry name" value="EF_Hand_1_Ca_BS"/>
</dbReference>